<organism evidence="2 3">
    <name type="scientific">Asanoa ishikariensis</name>
    <dbReference type="NCBI Taxonomy" id="137265"/>
    <lineage>
        <taxon>Bacteria</taxon>
        <taxon>Bacillati</taxon>
        <taxon>Actinomycetota</taxon>
        <taxon>Actinomycetes</taxon>
        <taxon>Micromonosporales</taxon>
        <taxon>Micromonosporaceae</taxon>
        <taxon>Asanoa</taxon>
    </lineage>
</organism>
<dbReference type="Proteomes" id="UP000199632">
    <property type="component" value="Unassembled WGS sequence"/>
</dbReference>
<dbReference type="RefSeq" id="WP_090787110.1">
    <property type="nucleotide sequence ID" value="NZ_BOND01000015.1"/>
</dbReference>
<evidence type="ECO:0000313" key="3">
    <source>
        <dbReference type="Proteomes" id="UP000199632"/>
    </source>
</evidence>
<evidence type="ECO:0000313" key="2">
    <source>
        <dbReference type="EMBL" id="SDY63422.1"/>
    </source>
</evidence>
<feature type="region of interest" description="Disordered" evidence="1">
    <location>
        <begin position="79"/>
        <end position="99"/>
    </location>
</feature>
<reference evidence="3" key="1">
    <citation type="submission" date="2016-10" db="EMBL/GenBank/DDBJ databases">
        <authorList>
            <person name="Varghese N."/>
            <person name="Submissions S."/>
        </authorList>
    </citation>
    <scope>NUCLEOTIDE SEQUENCE [LARGE SCALE GENOMIC DNA]</scope>
    <source>
        <strain evidence="3">DSM 44718</strain>
    </source>
</reference>
<proteinExistence type="predicted"/>
<dbReference type="EMBL" id="FNQB01000001">
    <property type="protein sequence ID" value="SDY63422.1"/>
    <property type="molecule type" value="Genomic_DNA"/>
</dbReference>
<accession>A0A1H3LG57</accession>
<dbReference type="STRING" id="137265.SAMN05421684_0739"/>
<evidence type="ECO:0008006" key="4">
    <source>
        <dbReference type="Google" id="ProtNLM"/>
    </source>
</evidence>
<name>A0A1H3LG57_9ACTN</name>
<keyword evidence="3" id="KW-1185">Reference proteome</keyword>
<sequence>MSPLRPTAAHLDDLAVHLGGWSSADPGPRVFGADLPGRLGELGRELHGRWSGELSARTDTATTLAGRLTETAATLRTAGSGYAGAEDDATRRATQAGEP</sequence>
<evidence type="ECO:0000256" key="1">
    <source>
        <dbReference type="SAM" id="MobiDB-lite"/>
    </source>
</evidence>
<dbReference type="OrthoDB" id="9899858at2"/>
<dbReference type="AlphaFoldDB" id="A0A1H3LG57"/>
<gene>
    <name evidence="2" type="ORF">SAMN05421684_0739</name>
</gene>
<protein>
    <recommendedName>
        <fullName evidence="4">Excreted virulence factor EspC, type VII ESX diderm</fullName>
    </recommendedName>
</protein>